<keyword evidence="2" id="KW-1003">Cell membrane</keyword>
<dbReference type="InterPro" id="IPR004681">
    <property type="entry name" value="TRAP_DctM"/>
</dbReference>
<name>A0A3B1C5C4_9ZZZZ</name>
<keyword evidence="4 7" id="KW-0812">Transmembrane</keyword>
<evidence type="ECO:0000313" key="9">
    <source>
        <dbReference type="EMBL" id="VAX19793.1"/>
    </source>
</evidence>
<feature type="transmembrane region" description="Helical" evidence="7">
    <location>
        <begin position="62"/>
        <end position="81"/>
    </location>
</feature>
<evidence type="ECO:0000256" key="4">
    <source>
        <dbReference type="ARBA" id="ARBA00022692"/>
    </source>
</evidence>
<evidence type="ECO:0000256" key="2">
    <source>
        <dbReference type="ARBA" id="ARBA00022475"/>
    </source>
</evidence>
<evidence type="ECO:0000259" key="8">
    <source>
        <dbReference type="Pfam" id="PF06808"/>
    </source>
</evidence>
<dbReference type="PANTHER" id="PTHR33362:SF7">
    <property type="entry name" value="SLL1103 PROTEIN"/>
    <property type="match status" value="1"/>
</dbReference>
<feature type="transmembrane region" description="Helical" evidence="7">
    <location>
        <begin position="412"/>
        <end position="434"/>
    </location>
</feature>
<keyword evidence="5 7" id="KW-1133">Transmembrane helix</keyword>
<dbReference type="NCBIfam" id="TIGR00786">
    <property type="entry name" value="dctM"/>
    <property type="match status" value="1"/>
</dbReference>
<dbReference type="Pfam" id="PF06808">
    <property type="entry name" value="DctM"/>
    <property type="match status" value="1"/>
</dbReference>
<feature type="transmembrane region" description="Helical" evidence="7">
    <location>
        <begin position="183"/>
        <end position="207"/>
    </location>
</feature>
<dbReference type="AlphaFoldDB" id="A0A3B1C5C4"/>
<sequence length="451" mass="48793">MFGEMPLFLEEYLSIFMVVALFIALLLGYPVAFTLGGVALYFGLVGFGLDFFNLLPLRVWGIMTNFTLLAVPLFVFMGVLLERSGLAEDLLETMALLFGRMRGGMAVSVVIVGALLAASTGIVGATVVTMGLLALPTMLKRNYSPELATGVISSSGTLGQIIPPSIILVLLGDIMNISVGDLFLAAVVPGLTLVTLYIIWIMFIAFIRPEYAPAIPEDERASMSPKDLTLRVIKALLPPAALIIAVLGSIFMGIASPTESAAMGSVGALILTIANKRFSLKTLIEAMRSTTRLTCMIFIIFIGATTFGLVFRGLGGDELIREFMTDTPFGAHGALFMVMAVLFILGFFLDFIEITFIVIPIISPIMTDLGFDPIWFAILVAMNLQTSFLTPPFGFSLFYLKGVAPKTITTGHLYRGIIPFVVIQIITLIALIVFPKLATWLPDLARARMFG</sequence>
<evidence type="ECO:0000256" key="5">
    <source>
        <dbReference type="ARBA" id="ARBA00022989"/>
    </source>
</evidence>
<keyword evidence="3" id="KW-0997">Cell inner membrane</keyword>
<feature type="transmembrane region" description="Helical" evidence="7">
    <location>
        <begin position="228"/>
        <end position="254"/>
    </location>
</feature>
<organism evidence="9">
    <name type="scientific">hydrothermal vent metagenome</name>
    <dbReference type="NCBI Taxonomy" id="652676"/>
    <lineage>
        <taxon>unclassified sequences</taxon>
        <taxon>metagenomes</taxon>
        <taxon>ecological metagenomes</taxon>
    </lineage>
</organism>
<protein>
    <recommendedName>
        <fullName evidence="8">TRAP C4-dicarboxylate transport system permease DctM subunit domain-containing protein</fullName>
    </recommendedName>
</protein>
<feature type="domain" description="TRAP C4-dicarboxylate transport system permease DctM subunit" evidence="8">
    <location>
        <begin position="18"/>
        <end position="437"/>
    </location>
</feature>
<dbReference type="PANTHER" id="PTHR33362">
    <property type="entry name" value="SIALIC ACID TRAP TRANSPORTER PERMEASE PROTEIN SIAT-RELATED"/>
    <property type="match status" value="1"/>
</dbReference>
<evidence type="ECO:0000256" key="1">
    <source>
        <dbReference type="ARBA" id="ARBA00004429"/>
    </source>
</evidence>
<dbReference type="GO" id="GO:0022857">
    <property type="term" value="F:transmembrane transporter activity"/>
    <property type="evidence" value="ECO:0007669"/>
    <property type="project" value="TreeGrafter"/>
</dbReference>
<feature type="transmembrane region" description="Helical" evidence="7">
    <location>
        <begin position="12"/>
        <end position="32"/>
    </location>
</feature>
<keyword evidence="6 7" id="KW-0472">Membrane</keyword>
<proteinExistence type="predicted"/>
<dbReference type="GO" id="GO:0005886">
    <property type="term" value="C:plasma membrane"/>
    <property type="evidence" value="ECO:0007669"/>
    <property type="project" value="UniProtKB-SubCell"/>
</dbReference>
<feature type="transmembrane region" description="Helical" evidence="7">
    <location>
        <begin position="334"/>
        <end position="362"/>
    </location>
</feature>
<evidence type="ECO:0000256" key="7">
    <source>
        <dbReference type="SAM" id="Phobius"/>
    </source>
</evidence>
<evidence type="ECO:0000256" key="6">
    <source>
        <dbReference type="ARBA" id="ARBA00023136"/>
    </source>
</evidence>
<accession>A0A3B1C5C4</accession>
<feature type="transmembrane region" description="Helical" evidence="7">
    <location>
        <begin position="106"/>
        <end position="135"/>
    </location>
</feature>
<feature type="transmembrane region" description="Helical" evidence="7">
    <location>
        <begin position="147"/>
        <end position="171"/>
    </location>
</feature>
<comment type="subcellular location">
    <subcellularLocation>
        <location evidence="1">Cell inner membrane</location>
        <topology evidence="1">Multi-pass membrane protein</topology>
    </subcellularLocation>
</comment>
<dbReference type="InterPro" id="IPR010656">
    <property type="entry name" value="DctM"/>
</dbReference>
<evidence type="ECO:0000256" key="3">
    <source>
        <dbReference type="ARBA" id="ARBA00022519"/>
    </source>
</evidence>
<reference evidence="9" key="1">
    <citation type="submission" date="2018-06" db="EMBL/GenBank/DDBJ databases">
        <authorList>
            <person name="Zhirakovskaya E."/>
        </authorList>
    </citation>
    <scope>NUCLEOTIDE SEQUENCE</scope>
</reference>
<gene>
    <name evidence="9" type="ORF">MNBD_NITROSPINAE04-908</name>
</gene>
<dbReference type="PIRSF" id="PIRSF006066">
    <property type="entry name" value="HI0050"/>
    <property type="match status" value="1"/>
</dbReference>
<feature type="transmembrane region" description="Helical" evidence="7">
    <location>
        <begin position="374"/>
        <end position="400"/>
    </location>
</feature>
<feature type="transmembrane region" description="Helical" evidence="7">
    <location>
        <begin position="290"/>
        <end position="314"/>
    </location>
</feature>
<dbReference type="EMBL" id="UOGA01000163">
    <property type="protein sequence ID" value="VAX19793.1"/>
    <property type="molecule type" value="Genomic_DNA"/>
</dbReference>